<comment type="similarity">
    <text evidence="1">Belongs to the transposase 8 family.</text>
</comment>
<dbReference type="EMBL" id="CP029185">
    <property type="protein sequence ID" value="AWH89018.1"/>
    <property type="molecule type" value="Genomic_DNA"/>
</dbReference>
<dbReference type="Pfam" id="PF01527">
    <property type="entry name" value="HTH_Tnp_1"/>
    <property type="match status" value="1"/>
</dbReference>
<evidence type="ECO:0008006" key="5">
    <source>
        <dbReference type="Google" id="ProtNLM"/>
    </source>
</evidence>
<keyword evidence="2" id="KW-0175">Coiled coil</keyword>
<dbReference type="OrthoDB" id="9803878at2"/>
<protein>
    <recommendedName>
        <fullName evidence="5">Transposase</fullName>
    </recommendedName>
</protein>
<evidence type="ECO:0000256" key="1">
    <source>
        <dbReference type="ARBA" id="ARBA00009964"/>
    </source>
</evidence>
<dbReference type="GO" id="GO:0003677">
    <property type="term" value="F:DNA binding"/>
    <property type="evidence" value="ECO:0007669"/>
    <property type="project" value="InterPro"/>
</dbReference>
<dbReference type="Proteomes" id="UP000244908">
    <property type="component" value="Chromosome"/>
</dbReference>
<gene>
    <name evidence="3" type="ORF">HYN51_10885</name>
</gene>
<evidence type="ECO:0000256" key="2">
    <source>
        <dbReference type="SAM" id="Coils"/>
    </source>
</evidence>
<reference evidence="3 4" key="1">
    <citation type="journal article" date="2019" name="Int. J. Syst. Evol. Microbiol.">
        <title>Limnobaculum parvum gen. nov., sp. nov., isolated from a freshwater lake.</title>
        <authorList>
            <person name="Baek C."/>
            <person name="Shin S.K."/>
            <person name="Yi H."/>
        </authorList>
    </citation>
    <scope>NUCLEOTIDE SEQUENCE [LARGE SCALE GENOMIC DNA]</scope>
    <source>
        <strain evidence="3 4">HYN0051</strain>
    </source>
</reference>
<dbReference type="GO" id="GO:0006313">
    <property type="term" value="P:DNA transposition"/>
    <property type="evidence" value="ECO:0007669"/>
    <property type="project" value="InterPro"/>
</dbReference>
<accession>A0A2Y9TZ27</accession>
<name>A0A2Y9TZ27_9GAMM</name>
<dbReference type="Gene3D" id="1.10.10.60">
    <property type="entry name" value="Homeodomain-like"/>
    <property type="match status" value="1"/>
</dbReference>
<sequence length="80" mass="9343">MLLESGKSVVHMAQQLDIKENTLYNWKKRYQGKLDSAFSNAPQLSVHELEIRRLKVKIAELEEDKTILKKAAPFFVRKSR</sequence>
<dbReference type="KEGG" id="lpv:HYN51_10885"/>
<dbReference type="InterPro" id="IPR002514">
    <property type="entry name" value="Transposase_8"/>
</dbReference>
<evidence type="ECO:0000313" key="3">
    <source>
        <dbReference type="EMBL" id="AWH89018.1"/>
    </source>
</evidence>
<feature type="coiled-coil region" evidence="2">
    <location>
        <begin position="44"/>
        <end position="71"/>
    </location>
</feature>
<dbReference type="AlphaFoldDB" id="A0A2Y9TZ27"/>
<dbReference type="SUPFAM" id="SSF46689">
    <property type="entry name" value="Homeodomain-like"/>
    <property type="match status" value="1"/>
</dbReference>
<dbReference type="GO" id="GO:0004803">
    <property type="term" value="F:transposase activity"/>
    <property type="evidence" value="ECO:0007669"/>
    <property type="project" value="InterPro"/>
</dbReference>
<proteinExistence type="inferred from homology"/>
<keyword evidence="4" id="KW-1185">Reference proteome</keyword>
<evidence type="ECO:0000313" key="4">
    <source>
        <dbReference type="Proteomes" id="UP000244908"/>
    </source>
</evidence>
<organism evidence="3 4">
    <name type="scientific">Limnobaculum parvum</name>
    <dbReference type="NCBI Taxonomy" id="2172103"/>
    <lineage>
        <taxon>Bacteria</taxon>
        <taxon>Pseudomonadati</taxon>
        <taxon>Pseudomonadota</taxon>
        <taxon>Gammaproteobacteria</taxon>
        <taxon>Enterobacterales</taxon>
        <taxon>Budviciaceae</taxon>
        <taxon>Limnobaculum</taxon>
    </lineage>
</organism>
<dbReference type="InterPro" id="IPR009057">
    <property type="entry name" value="Homeodomain-like_sf"/>
</dbReference>